<dbReference type="STRING" id="445709.ABW99_20485"/>
<dbReference type="EMBL" id="CP011568">
    <property type="protein sequence ID" value="AKJ70231.1"/>
    <property type="molecule type" value="Genomic_DNA"/>
</dbReference>
<dbReference type="AlphaFoldDB" id="A0A0G3EZM9"/>
<dbReference type="PATRIC" id="fig|445709.3.peg.4296"/>
<gene>
    <name evidence="1" type="ORF">ABW99_20485</name>
</gene>
<evidence type="ECO:0000313" key="1">
    <source>
        <dbReference type="EMBL" id="AKJ70231.1"/>
    </source>
</evidence>
<reference evidence="1" key="1">
    <citation type="submission" date="2016-01" db="EMBL/GenBank/DDBJ databases">
        <authorList>
            <person name="McClelland M."/>
            <person name="Jain A."/>
            <person name="Saraogi P."/>
            <person name="Mendelson R."/>
            <person name="Westerman R."/>
            <person name="SanMiguel P."/>
            <person name="Csonka L."/>
        </authorList>
    </citation>
    <scope>NUCLEOTIDE SEQUENCE</scope>
    <source>
        <strain evidence="1">DSM 25325</strain>
    </source>
</reference>
<evidence type="ECO:0008006" key="3">
    <source>
        <dbReference type="Google" id="ProtNLM"/>
    </source>
</evidence>
<accession>A0A0G3EZM9</accession>
<protein>
    <recommendedName>
        <fullName evidence="3">DUF3318 domain-containing protein</fullName>
    </recommendedName>
</protein>
<keyword evidence="2" id="KW-1185">Reference proteome</keyword>
<organism evidence="1 2">
    <name type="scientific">Pandoraea thiooxydans</name>
    <dbReference type="NCBI Taxonomy" id="445709"/>
    <lineage>
        <taxon>Bacteria</taxon>
        <taxon>Pseudomonadati</taxon>
        <taxon>Pseudomonadota</taxon>
        <taxon>Betaproteobacteria</taxon>
        <taxon>Burkholderiales</taxon>
        <taxon>Burkholderiaceae</taxon>
        <taxon>Pandoraea</taxon>
    </lineage>
</organism>
<name>A0A0G3EZM9_9BURK</name>
<sequence>MRPRPHRSHYARRDLLALRKEIVLTRITVERAELGEALDQWRSAARGFGWVRLLARGRGQSAAQRLLTLSGLLQRYPYLSSVASLVLTGLTRTRLGKFARPLAKWGAFGMLAWKGYALWQAATAGGDTAGTTRGAPNSDDDFSPP</sequence>
<dbReference type="Proteomes" id="UP000036700">
    <property type="component" value="Chromosome"/>
</dbReference>
<evidence type="ECO:0000313" key="2">
    <source>
        <dbReference type="Proteomes" id="UP000036700"/>
    </source>
</evidence>
<dbReference type="KEGG" id="ptx:ABW99_20485"/>
<proteinExistence type="predicted"/>